<evidence type="ECO:0008006" key="4">
    <source>
        <dbReference type="Google" id="ProtNLM"/>
    </source>
</evidence>
<evidence type="ECO:0000256" key="1">
    <source>
        <dbReference type="SAM" id="Phobius"/>
    </source>
</evidence>
<evidence type="ECO:0000313" key="2">
    <source>
        <dbReference type="EMBL" id="KAJ6249728.1"/>
    </source>
</evidence>
<organism evidence="2 3">
    <name type="scientific">Anaeramoeba flamelloides</name>
    <dbReference type="NCBI Taxonomy" id="1746091"/>
    <lineage>
        <taxon>Eukaryota</taxon>
        <taxon>Metamonada</taxon>
        <taxon>Anaeramoebidae</taxon>
        <taxon>Anaeramoeba</taxon>
    </lineage>
</organism>
<keyword evidence="3" id="KW-1185">Reference proteome</keyword>
<reference evidence="2" key="1">
    <citation type="submission" date="2022-08" db="EMBL/GenBank/DDBJ databases">
        <title>Novel sulfate-reducing endosymbionts in the free-living metamonad Anaeramoeba.</title>
        <authorList>
            <person name="Jerlstrom-Hultqvist J."/>
            <person name="Cepicka I."/>
            <person name="Gallot-Lavallee L."/>
            <person name="Salas-Leiva D."/>
            <person name="Curtis B.A."/>
            <person name="Zahonova K."/>
            <person name="Pipaliya S."/>
            <person name="Dacks J."/>
            <person name="Roger A.J."/>
        </authorList>
    </citation>
    <scope>NUCLEOTIDE SEQUENCE</scope>
    <source>
        <strain evidence="2">Schooner1</strain>
    </source>
</reference>
<protein>
    <recommendedName>
        <fullName evidence="4">Transmembrane protein</fullName>
    </recommendedName>
</protein>
<name>A0ABQ8YYP1_9EUKA</name>
<dbReference type="EMBL" id="JAOAOG010000096">
    <property type="protein sequence ID" value="KAJ6249728.1"/>
    <property type="molecule type" value="Genomic_DNA"/>
</dbReference>
<keyword evidence="1" id="KW-1133">Transmembrane helix</keyword>
<keyword evidence="1" id="KW-0812">Transmembrane</keyword>
<comment type="caution">
    <text evidence="2">The sequence shown here is derived from an EMBL/GenBank/DDBJ whole genome shotgun (WGS) entry which is preliminary data.</text>
</comment>
<dbReference type="Proteomes" id="UP001150062">
    <property type="component" value="Unassembled WGS sequence"/>
</dbReference>
<feature type="transmembrane region" description="Helical" evidence="1">
    <location>
        <begin position="102"/>
        <end position="118"/>
    </location>
</feature>
<sequence>MPNKNHPLIEISFANKTGGEFAYTTSNTDDYVNLFNFYFQVQKKILISYSQYNPMEGDPKKFNNLQIIIQNSTHFVATLFGDNYSQIFKGVAIYKQKSYEKYFPLIIIIIVLVPFFLSDSNKSKTMQKIEQQRKNIRRLDHILKKDKQDMMNKKNK</sequence>
<accession>A0ABQ8YYP1</accession>
<proteinExistence type="predicted"/>
<gene>
    <name evidence="2" type="ORF">M0813_16759</name>
</gene>
<evidence type="ECO:0000313" key="3">
    <source>
        <dbReference type="Proteomes" id="UP001150062"/>
    </source>
</evidence>
<keyword evidence="1" id="KW-0472">Membrane</keyword>